<dbReference type="InParanoid" id="A0A1D3D553"/>
<gene>
    <name evidence="2" type="ORF">cyc_00146</name>
</gene>
<keyword evidence="3" id="KW-1185">Reference proteome</keyword>
<dbReference type="VEuPathDB" id="ToxoDB:cyc_00146"/>
<evidence type="ECO:0000256" key="1">
    <source>
        <dbReference type="SAM" id="MobiDB-lite"/>
    </source>
</evidence>
<feature type="compositionally biased region" description="Polar residues" evidence="1">
    <location>
        <begin position="79"/>
        <end position="91"/>
    </location>
</feature>
<feature type="region of interest" description="Disordered" evidence="1">
    <location>
        <begin position="1"/>
        <end position="111"/>
    </location>
</feature>
<name>A0A1D3D553_9EIME</name>
<protein>
    <submittedName>
        <fullName evidence="2">Uncharacterized protein</fullName>
    </submittedName>
</protein>
<sequence length="182" mass="19890">MEESSKRSSGLGVHGLMTASTKLNVHTDGTSAAKRLECRSSSADSFETPPAELPKRKRKGDPQESPSLPAATQEADNPANDQRLVSANLNPAESRRASPFIPRRKKRRRRQILDPCAAILAAHLYGAYSDDEDFFSCAREALFSSEPPHPPITGTPDETTEEQARHQLGQLASPETPRQTDS</sequence>
<evidence type="ECO:0000313" key="3">
    <source>
        <dbReference type="Proteomes" id="UP000095192"/>
    </source>
</evidence>
<feature type="region of interest" description="Disordered" evidence="1">
    <location>
        <begin position="141"/>
        <end position="182"/>
    </location>
</feature>
<evidence type="ECO:0000313" key="2">
    <source>
        <dbReference type="EMBL" id="OEH78572.1"/>
    </source>
</evidence>
<dbReference type="AlphaFoldDB" id="A0A1D3D553"/>
<dbReference type="EMBL" id="JROU02000691">
    <property type="protein sequence ID" value="OEH78572.1"/>
    <property type="molecule type" value="Genomic_DNA"/>
</dbReference>
<comment type="caution">
    <text evidence="2">The sequence shown here is derived from an EMBL/GenBank/DDBJ whole genome shotgun (WGS) entry which is preliminary data.</text>
</comment>
<organism evidence="2 3">
    <name type="scientific">Cyclospora cayetanensis</name>
    <dbReference type="NCBI Taxonomy" id="88456"/>
    <lineage>
        <taxon>Eukaryota</taxon>
        <taxon>Sar</taxon>
        <taxon>Alveolata</taxon>
        <taxon>Apicomplexa</taxon>
        <taxon>Conoidasida</taxon>
        <taxon>Coccidia</taxon>
        <taxon>Eucoccidiorida</taxon>
        <taxon>Eimeriorina</taxon>
        <taxon>Eimeriidae</taxon>
        <taxon>Cyclospora</taxon>
    </lineage>
</organism>
<feature type="compositionally biased region" description="Polar residues" evidence="1">
    <location>
        <begin position="18"/>
        <end position="30"/>
    </location>
</feature>
<dbReference type="Proteomes" id="UP000095192">
    <property type="component" value="Unassembled WGS sequence"/>
</dbReference>
<accession>A0A1D3D553</accession>
<proteinExistence type="predicted"/>
<reference evidence="2 3" key="1">
    <citation type="journal article" date="2016" name="BMC Genomics">
        <title>Comparative genomics reveals Cyclospora cayetanensis possesses coccidia-like metabolism and invasion components but unique surface antigens.</title>
        <authorList>
            <person name="Liu S."/>
            <person name="Wang L."/>
            <person name="Zheng H."/>
            <person name="Xu Z."/>
            <person name="Roellig D.M."/>
            <person name="Li N."/>
            <person name="Frace M.A."/>
            <person name="Tang K."/>
            <person name="Arrowood M.J."/>
            <person name="Moss D.M."/>
            <person name="Zhang L."/>
            <person name="Feng Y."/>
            <person name="Xiao L."/>
        </authorList>
    </citation>
    <scope>NUCLEOTIDE SEQUENCE [LARGE SCALE GENOMIC DNA]</scope>
    <source>
        <strain evidence="2 3">CHN_HEN01</strain>
    </source>
</reference>